<accession>A0A084IPA9</accession>
<sequence length="96" mass="10300">MTNFLAVLTAALLLAGPWVAGYAGTQDGAAHAPAAWASMDANSDGALTRDEVATTPWAQKFDQMDANGDGKVTKKEFKQYERHMKRRQAESQNGGS</sequence>
<dbReference type="Gene3D" id="1.10.238.10">
    <property type="entry name" value="EF-hand"/>
    <property type="match status" value="1"/>
</dbReference>
<dbReference type="PROSITE" id="PS00018">
    <property type="entry name" value="EF_HAND_1"/>
    <property type="match status" value="1"/>
</dbReference>
<dbReference type="GO" id="GO:0005509">
    <property type="term" value="F:calcium ion binding"/>
    <property type="evidence" value="ECO:0007669"/>
    <property type="project" value="InterPro"/>
</dbReference>
<protein>
    <submittedName>
        <fullName evidence="3">Calcium binding protein</fullName>
    </submittedName>
</protein>
<gene>
    <name evidence="3" type="ORF">C41B8_04906</name>
</gene>
<dbReference type="OrthoDB" id="6310942at2"/>
<dbReference type="STRING" id="1304275.C41B8_04906"/>
<dbReference type="SUPFAM" id="SSF47473">
    <property type="entry name" value="EF-hand"/>
    <property type="match status" value="1"/>
</dbReference>
<dbReference type="InterPro" id="IPR011992">
    <property type="entry name" value="EF-hand-dom_pair"/>
</dbReference>
<dbReference type="EMBL" id="APNK01000004">
    <property type="protein sequence ID" value="KEZ78543.1"/>
    <property type="molecule type" value="Genomic_DNA"/>
</dbReference>
<comment type="caution">
    <text evidence="3">The sequence shown here is derived from an EMBL/GenBank/DDBJ whole genome shotgun (WGS) entry which is preliminary data.</text>
</comment>
<dbReference type="InterPro" id="IPR002048">
    <property type="entry name" value="EF_hand_dom"/>
</dbReference>
<keyword evidence="1" id="KW-0732">Signal</keyword>
<dbReference type="Proteomes" id="UP000028302">
    <property type="component" value="Unassembled WGS sequence"/>
</dbReference>
<name>A0A084IPA9_SALHC</name>
<keyword evidence="4" id="KW-1185">Reference proteome</keyword>
<feature type="chain" id="PRO_5001776633" evidence="1">
    <location>
        <begin position="21"/>
        <end position="96"/>
    </location>
</feature>
<feature type="signal peptide" evidence="1">
    <location>
        <begin position="1"/>
        <end position="20"/>
    </location>
</feature>
<proteinExistence type="predicted"/>
<dbReference type="Pfam" id="PF13202">
    <property type="entry name" value="EF-hand_5"/>
    <property type="match status" value="1"/>
</dbReference>
<evidence type="ECO:0000313" key="4">
    <source>
        <dbReference type="Proteomes" id="UP000028302"/>
    </source>
</evidence>
<reference evidence="3 4" key="1">
    <citation type="submission" date="2013-03" db="EMBL/GenBank/DDBJ databases">
        <title>Salinisphaera hydrothermalis C41B8 Genome Sequencing.</title>
        <authorList>
            <person name="Li C."/>
            <person name="Lai Q."/>
            <person name="Shao Z."/>
        </authorList>
    </citation>
    <scope>NUCLEOTIDE SEQUENCE [LARGE SCALE GENOMIC DNA]</scope>
    <source>
        <strain evidence="3 4">C41B8</strain>
    </source>
</reference>
<organism evidence="3 4">
    <name type="scientific">Salinisphaera hydrothermalis (strain C41B8)</name>
    <dbReference type="NCBI Taxonomy" id="1304275"/>
    <lineage>
        <taxon>Bacteria</taxon>
        <taxon>Pseudomonadati</taxon>
        <taxon>Pseudomonadota</taxon>
        <taxon>Gammaproteobacteria</taxon>
        <taxon>Salinisphaerales</taxon>
        <taxon>Salinisphaeraceae</taxon>
        <taxon>Salinisphaera</taxon>
    </lineage>
</organism>
<dbReference type="AlphaFoldDB" id="A0A084IPA9"/>
<dbReference type="PATRIC" id="fig|1304275.5.peg.1004"/>
<dbReference type="InterPro" id="IPR018247">
    <property type="entry name" value="EF_Hand_1_Ca_BS"/>
</dbReference>
<feature type="domain" description="EF-hand" evidence="2">
    <location>
        <begin position="52"/>
        <end position="87"/>
    </location>
</feature>
<evidence type="ECO:0000256" key="1">
    <source>
        <dbReference type="SAM" id="SignalP"/>
    </source>
</evidence>
<dbReference type="RefSeq" id="WP_037334865.1">
    <property type="nucleotide sequence ID" value="NZ_APNK01000004.1"/>
</dbReference>
<evidence type="ECO:0000259" key="2">
    <source>
        <dbReference type="PROSITE" id="PS50222"/>
    </source>
</evidence>
<evidence type="ECO:0000313" key="3">
    <source>
        <dbReference type="EMBL" id="KEZ78543.1"/>
    </source>
</evidence>
<dbReference type="PROSITE" id="PS50222">
    <property type="entry name" value="EF_HAND_2"/>
    <property type="match status" value="1"/>
</dbReference>